<comment type="caution">
    <text evidence="1">The sequence shown here is derived from an EMBL/GenBank/DDBJ whole genome shotgun (WGS) entry which is preliminary data.</text>
</comment>
<dbReference type="Proteomes" id="UP000789759">
    <property type="component" value="Unassembled WGS sequence"/>
</dbReference>
<dbReference type="AlphaFoldDB" id="A0A9N9NWN4"/>
<feature type="non-terminal residue" evidence="1">
    <location>
        <position position="1"/>
    </location>
</feature>
<feature type="non-terminal residue" evidence="1">
    <location>
        <position position="111"/>
    </location>
</feature>
<proteinExistence type="predicted"/>
<reference evidence="1" key="1">
    <citation type="submission" date="2021-06" db="EMBL/GenBank/DDBJ databases">
        <authorList>
            <person name="Kallberg Y."/>
            <person name="Tangrot J."/>
            <person name="Rosling A."/>
        </authorList>
    </citation>
    <scope>NUCLEOTIDE SEQUENCE</scope>
    <source>
        <strain evidence="1">FL966</strain>
    </source>
</reference>
<dbReference type="EMBL" id="CAJVQA010021134">
    <property type="protein sequence ID" value="CAG8767390.1"/>
    <property type="molecule type" value="Genomic_DNA"/>
</dbReference>
<evidence type="ECO:0000313" key="2">
    <source>
        <dbReference type="Proteomes" id="UP000789759"/>
    </source>
</evidence>
<sequence>SARVCNKKSYVTDIILKVEKLFNDLEPEKIKVIALSTSTISLLNYSKDVQSTSIVQYTNDKSNYDEINNTNEDDEDDITLWSSISNNDSDRNLSGLESVDLDELLDSQESL</sequence>
<evidence type="ECO:0000313" key="1">
    <source>
        <dbReference type="EMBL" id="CAG8767390.1"/>
    </source>
</evidence>
<accession>A0A9N9NWN4</accession>
<keyword evidence="2" id="KW-1185">Reference proteome</keyword>
<protein>
    <submittedName>
        <fullName evidence="1">15153_t:CDS:1</fullName>
    </submittedName>
</protein>
<gene>
    <name evidence="1" type="ORF">CPELLU_LOCUS15663</name>
</gene>
<name>A0A9N9NWN4_9GLOM</name>
<organism evidence="1 2">
    <name type="scientific">Cetraspora pellucida</name>
    <dbReference type="NCBI Taxonomy" id="1433469"/>
    <lineage>
        <taxon>Eukaryota</taxon>
        <taxon>Fungi</taxon>
        <taxon>Fungi incertae sedis</taxon>
        <taxon>Mucoromycota</taxon>
        <taxon>Glomeromycotina</taxon>
        <taxon>Glomeromycetes</taxon>
        <taxon>Diversisporales</taxon>
        <taxon>Gigasporaceae</taxon>
        <taxon>Cetraspora</taxon>
    </lineage>
</organism>